<protein>
    <submittedName>
        <fullName evidence="1">DUF1934 domain-containing protein</fullName>
    </submittedName>
</protein>
<dbReference type="AlphaFoldDB" id="A0A9E2KDA2"/>
<reference evidence="1" key="1">
    <citation type="journal article" date="2021" name="PeerJ">
        <title>Extensive microbial diversity within the chicken gut microbiome revealed by metagenomics and culture.</title>
        <authorList>
            <person name="Gilroy R."/>
            <person name="Ravi A."/>
            <person name="Getino M."/>
            <person name="Pursley I."/>
            <person name="Horton D.L."/>
            <person name="Alikhan N.F."/>
            <person name="Baker D."/>
            <person name="Gharbi K."/>
            <person name="Hall N."/>
            <person name="Watson M."/>
            <person name="Adriaenssens E.M."/>
            <person name="Foster-Nyarko E."/>
            <person name="Jarju S."/>
            <person name="Secka A."/>
            <person name="Antonio M."/>
            <person name="Oren A."/>
            <person name="Chaudhuri R.R."/>
            <person name="La Ragione R."/>
            <person name="Hildebrand F."/>
            <person name="Pallen M.J."/>
        </authorList>
    </citation>
    <scope>NUCLEOTIDE SEQUENCE</scope>
    <source>
        <strain evidence="1">B5-657</strain>
    </source>
</reference>
<dbReference type="Pfam" id="PF09148">
    <property type="entry name" value="DUF1934"/>
    <property type="match status" value="1"/>
</dbReference>
<name>A0A9E2KDA2_9FIRM</name>
<dbReference type="Proteomes" id="UP000824229">
    <property type="component" value="Unassembled WGS sequence"/>
</dbReference>
<organism evidence="1 2">
    <name type="scientific">Candidatus Cellulosilyticum pullistercoris</name>
    <dbReference type="NCBI Taxonomy" id="2838521"/>
    <lineage>
        <taxon>Bacteria</taxon>
        <taxon>Bacillati</taxon>
        <taxon>Bacillota</taxon>
        <taxon>Clostridia</taxon>
        <taxon>Lachnospirales</taxon>
        <taxon>Cellulosilyticaceae</taxon>
        <taxon>Cellulosilyticum</taxon>
    </lineage>
</organism>
<evidence type="ECO:0000313" key="2">
    <source>
        <dbReference type="Proteomes" id="UP000824229"/>
    </source>
</evidence>
<reference evidence="1" key="2">
    <citation type="submission" date="2021-04" db="EMBL/GenBank/DDBJ databases">
        <authorList>
            <person name="Gilroy R."/>
        </authorList>
    </citation>
    <scope>NUCLEOTIDE SEQUENCE</scope>
    <source>
        <strain evidence="1">B5-657</strain>
    </source>
</reference>
<dbReference type="InterPro" id="IPR012674">
    <property type="entry name" value="Calycin"/>
</dbReference>
<accession>A0A9E2KDA2</accession>
<sequence length="132" mass="14963">MKEVQVKVFDKQIYPTHSDEAENTFSGNLAIKGEDIFITYKDKSTGVNTIIKASKEGISVTRMGAMNGKLKFEVDKPYKTSYGTPYGEMPIEIQTSKTDVYLLEKGIKIYIEYKILMNDEKVSDNLFMIVAN</sequence>
<dbReference type="SUPFAM" id="SSF50814">
    <property type="entry name" value="Lipocalins"/>
    <property type="match status" value="1"/>
</dbReference>
<gene>
    <name evidence="1" type="ORF">H9872_06040</name>
</gene>
<proteinExistence type="predicted"/>
<dbReference type="EMBL" id="JAHLFQ010000134">
    <property type="protein sequence ID" value="MBU3804296.1"/>
    <property type="molecule type" value="Genomic_DNA"/>
</dbReference>
<dbReference type="Gene3D" id="2.40.128.20">
    <property type="match status" value="1"/>
</dbReference>
<evidence type="ECO:0000313" key="1">
    <source>
        <dbReference type="EMBL" id="MBU3804296.1"/>
    </source>
</evidence>
<dbReference type="InterPro" id="IPR015231">
    <property type="entry name" value="DUF1934"/>
</dbReference>
<comment type="caution">
    <text evidence="1">The sequence shown here is derived from an EMBL/GenBank/DDBJ whole genome shotgun (WGS) entry which is preliminary data.</text>
</comment>